<evidence type="ECO:0000313" key="8">
    <source>
        <dbReference type="EMBL" id="KAK3107151.1"/>
    </source>
</evidence>
<evidence type="ECO:0000256" key="2">
    <source>
        <dbReference type="ARBA" id="ARBA00022695"/>
    </source>
</evidence>
<feature type="compositionally biased region" description="Acidic residues" evidence="6">
    <location>
        <begin position="1"/>
        <end position="11"/>
    </location>
</feature>
<dbReference type="InterPro" id="IPR043502">
    <property type="entry name" value="DNA/RNA_pol_sf"/>
</dbReference>
<organism evidence="8 9">
    <name type="scientific">Pinctada imbricata</name>
    <name type="common">Atlantic pearl-oyster</name>
    <name type="synonym">Pinctada martensii</name>
    <dbReference type="NCBI Taxonomy" id="66713"/>
    <lineage>
        <taxon>Eukaryota</taxon>
        <taxon>Metazoa</taxon>
        <taxon>Spiralia</taxon>
        <taxon>Lophotrochozoa</taxon>
        <taxon>Mollusca</taxon>
        <taxon>Bivalvia</taxon>
        <taxon>Autobranchia</taxon>
        <taxon>Pteriomorphia</taxon>
        <taxon>Pterioida</taxon>
        <taxon>Pterioidea</taxon>
        <taxon>Pteriidae</taxon>
        <taxon>Pinctada</taxon>
    </lineage>
</organism>
<dbReference type="PANTHER" id="PTHR37984">
    <property type="entry name" value="PROTEIN CBG26694"/>
    <property type="match status" value="1"/>
</dbReference>
<keyword evidence="5" id="KW-0378">Hydrolase</keyword>
<dbReference type="PANTHER" id="PTHR37984:SF5">
    <property type="entry name" value="PROTEIN NYNRIN-LIKE"/>
    <property type="match status" value="1"/>
</dbReference>
<evidence type="ECO:0000256" key="6">
    <source>
        <dbReference type="SAM" id="MobiDB-lite"/>
    </source>
</evidence>
<evidence type="ECO:0000313" key="9">
    <source>
        <dbReference type="Proteomes" id="UP001186944"/>
    </source>
</evidence>
<dbReference type="GO" id="GO:0004190">
    <property type="term" value="F:aspartic-type endopeptidase activity"/>
    <property type="evidence" value="ECO:0007669"/>
    <property type="project" value="InterPro"/>
</dbReference>
<dbReference type="InterPro" id="IPR021109">
    <property type="entry name" value="Peptidase_aspartic_dom_sf"/>
</dbReference>
<dbReference type="SUPFAM" id="SSF50630">
    <property type="entry name" value="Acid proteases"/>
    <property type="match status" value="1"/>
</dbReference>
<protein>
    <recommendedName>
        <fullName evidence="7">Peptidase A2 domain-containing protein</fullName>
    </recommendedName>
</protein>
<dbReference type="InterPro" id="IPR001995">
    <property type="entry name" value="Peptidase_A2_cat"/>
</dbReference>
<reference evidence="8" key="1">
    <citation type="submission" date="2019-08" db="EMBL/GenBank/DDBJ databases">
        <title>The improved chromosome-level genome for the pearl oyster Pinctada fucata martensii using PacBio sequencing and Hi-C.</title>
        <authorList>
            <person name="Zheng Z."/>
        </authorList>
    </citation>
    <scope>NUCLEOTIDE SEQUENCE</scope>
    <source>
        <strain evidence="8">ZZ-2019</strain>
        <tissue evidence="8">Adductor muscle</tissue>
    </source>
</reference>
<dbReference type="Gene3D" id="2.40.70.10">
    <property type="entry name" value="Acid Proteases"/>
    <property type="match status" value="1"/>
</dbReference>
<dbReference type="InterPro" id="IPR050951">
    <property type="entry name" value="Retrovirus_Pol_polyprotein"/>
</dbReference>
<evidence type="ECO:0000256" key="3">
    <source>
        <dbReference type="ARBA" id="ARBA00022722"/>
    </source>
</evidence>
<evidence type="ECO:0000256" key="4">
    <source>
        <dbReference type="ARBA" id="ARBA00022759"/>
    </source>
</evidence>
<dbReference type="AlphaFoldDB" id="A0AA88YTP5"/>
<dbReference type="Proteomes" id="UP001186944">
    <property type="component" value="Unassembled WGS sequence"/>
</dbReference>
<proteinExistence type="predicted"/>
<dbReference type="SUPFAM" id="SSF56672">
    <property type="entry name" value="DNA/RNA polymerases"/>
    <property type="match status" value="1"/>
</dbReference>
<name>A0AA88YTP5_PINIB</name>
<gene>
    <name evidence="8" type="ORF">FSP39_008189</name>
</gene>
<keyword evidence="3" id="KW-0540">Nuclease</keyword>
<feature type="domain" description="Peptidase A2" evidence="7">
    <location>
        <begin position="51"/>
        <end position="128"/>
    </location>
</feature>
<keyword evidence="1" id="KW-0808">Transferase</keyword>
<feature type="region of interest" description="Disordered" evidence="6">
    <location>
        <begin position="1"/>
        <end position="21"/>
    </location>
</feature>
<dbReference type="Gene3D" id="3.10.10.10">
    <property type="entry name" value="HIV Type 1 Reverse Transcriptase, subunit A, domain 1"/>
    <property type="match status" value="1"/>
</dbReference>
<sequence>MPNKEGDDDVDTNAASIPGNPVECISDHAPRVKVRGVSNMVVQGQIEGTHVEWKIDTGAKSTFITNETFDLIVDKPNLKPENSTFIVANGQKLKCLGKAIMAITFGDSVFEHEVVVGGVRNNLIGEDFITAYRCTWDNDEYSFIIKGRRIPLGNSRESESKRVIALETVLVPARHEAVIKSGLTNRAKFRGSSSSFGILTPERPFMERHGLALARTLVDAANEVIYTRVYNPGANDVRVYKNTHIALFTPVSKIGPVINMNLATTSEVGEVGMSRSLGAVPEYLCPMFTKSCEHLDDEQEERFKTFILENQHCFARPGEVGRTNMGVHKIKLTDEKPVREPPRRIPIYKRQALEDEVRKLEERGLIEKSDSPWSSQTVMVQKKDGSWRMCVDYRKPK</sequence>
<evidence type="ECO:0000259" key="7">
    <source>
        <dbReference type="PROSITE" id="PS50175"/>
    </source>
</evidence>
<dbReference type="GO" id="GO:0004519">
    <property type="term" value="F:endonuclease activity"/>
    <property type="evidence" value="ECO:0007669"/>
    <property type="project" value="UniProtKB-KW"/>
</dbReference>
<accession>A0AA88YTP5</accession>
<dbReference type="PROSITE" id="PS50175">
    <property type="entry name" value="ASP_PROT_RETROV"/>
    <property type="match status" value="1"/>
</dbReference>
<dbReference type="GO" id="GO:0016779">
    <property type="term" value="F:nucleotidyltransferase activity"/>
    <property type="evidence" value="ECO:0007669"/>
    <property type="project" value="UniProtKB-KW"/>
</dbReference>
<keyword evidence="9" id="KW-1185">Reference proteome</keyword>
<dbReference type="EMBL" id="VSWD01000002">
    <property type="protein sequence ID" value="KAK3107151.1"/>
    <property type="molecule type" value="Genomic_DNA"/>
</dbReference>
<comment type="caution">
    <text evidence="8">The sequence shown here is derived from an EMBL/GenBank/DDBJ whole genome shotgun (WGS) entry which is preliminary data.</text>
</comment>
<evidence type="ECO:0000256" key="1">
    <source>
        <dbReference type="ARBA" id="ARBA00022679"/>
    </source>
</evidence>
<keyword evidence="4" id="KW-0255">Endonuclease</keyword>
<keyword evidence="2" id="KW-0548">Nucleotidyltransferase</keyword>
<evidence type="ECO:0000256" key="5">
    <source>
        <dbReference type="ARBA" id="ARBA00022801"/>
    </source>
</evidence>
<dbReference type="GO" id="GO:0006508">
    <property type="term" value="P:proteolysis"/>
    <property type="evidence" value="ECO:0007669"/>
    <property type="project" value="InterPro"/>
</dbReference>